<accession>A0A645IU42</accession>
<reference evidence="1" key="1">
    <citation type="submission" date="2019-08" db="EMBL/GenBank/DDBJ databases">
        <authorList>
            <person name="Kucharzyk K."/>
            <person name="Murdoch R.W."/>
            <person name="Higgins S."/>
            <person name="Loffler F."/>
        </authorList>
    </citation>
    <scope>NUCLEOTIDE SEQUENCE</scope>
</reference>
<organism evidence="1">
    <name type="scientific">bioreactor metagenome</name>
    <dbReference type="NCBI Taxonomy" id="1076179"/>
    <lineage>
        <taxon>unclassified sequences</taxon>
        <taxon>metagenomes</taxon>
        <taxon>ecological metagenomes</taxon>
    </lineage>
</organism>
<name>A0A645IU42_9ZZZZ</name>
<evidence type="ECO:0000313" key="1">
    <source>
        <dbReference type="EMBL" id="MPN54945.1"/>
    </source>
</evidence>
<dbReference type="AlphaFoldDB" id="A0A645IU42"/>
<dbReference type="EMBL" id="VSSQ01123677">
    <property type="protein sequence ID" value="MPN54945.1"/>
    <property type="molecule type" value="Genomic_DNA"/>
</dbReference>
<sequence>MSLVQNLLPRPFALDATDHIAVFIPLNGIKAMGSEKSFQSRGCVLFLSRHGFCADQLLQKLDDFLLPFNI</sequence>
<comment type="caution">
    <text evidence="1">The sequence shown here is derived from an EMBL/GenBank/DDBJ whole genome shotgun (WGS) entry which is preliminary data.</text>
</comment>
<proteinExistence type="predicted"/>
<gene>
    <name evidence="1" type="ORF">SDC9_202624</name>
</gene>
<protein>
    <submittedName>
        <fullName evidence="1">Uncharacterized protein</fullName>
    </submittedName>
</protein>